<sequence>MKFSIVALVALSAAVEAKRIGGNKTRRRAQEASCLGDFSVTFTGPCTHDAVKGAVENLVIGDTTGTCKTVAEELAALFGTTDTALMDAEIDALCTGAAEEQVAGFKPFKDISKLGDTHDREFLNGGTFWNEQVETAVGEYVLQSDLSRILMVHDTEAGTNGIGWPTSAAISSVHDCAVDAVMCCYVSDRQAGDGGGTCAGPGCFFAEPEDNSDICYMDMSNAPKSARVANGVAIYDKKDHETDSEGNAYCHGFAWKEADYSSKYAGNLLFEVAMKQNLYDKGYVQNVPGAPMCGCIEKMPVVSKSACSSLSATEEWTFSATGSALAVDFETVQINYDNCGGADLADHFNQLTGGDLSSYIVGEGNCHSAVDSFAATNLGLKRSTLAIAEVIGHPSKTAVSVVFTKDVADAAAAVENFEISGPGGILTISEARIGLNLNTVVLTTADQTFGTEYTLTVKGVVAKRVAPMVTVPLDSAATFVGTDYGYANNVPEAEDYLLLYNLDIPTTPTWGSSLPAYTYGDTPFLDYSRVAYWMELESELYGHEWVWVSMPEFSKEREKLGIPVASLSTFYNGLLDNAKVYTNQKDIAADGSLEEQTVNIEFWPNNYGRTNTRGIEGASSATYDFGDERSTGGSYGSFQVHVPSIKTTLFALNNWRGPVDIGIGNQRTDNPDWTFAKNGGIYTLKNLAVLVNGAPLGAADLGPANLATTLDDAQGFEMIYSLDIPDLPNFSNRVPYTIDYSIFRPNGSFERVAYYLELTKDGVTEWVWVSMKSFTDDAKKLGVPTYASGAVFQGTVTEMNVYSNVDGMEAHNITGGVEFWPHNYGTADALDMGASDTLYDFGDTRATGGNHGSMQVHAHSLGHGTNLISFNNWNRGQQAELGIGNNENGQPDWTFAQNSAKYAVKKLEVFIK</sequence>
<dbReference type="InterPro" id="IPR014755">
    <property type="entry name" value="Cu-Rt/internalin_Ig-like"/>
</dbReference>
<reference evidence="3" key="1">
    <citation type="submission" date="2021-01" db="EMBL/GenBank/DDBJ databases">
        <authorList>
            <person name="Corre E."/>
            <person name="Pelletier E."/>
            <person name="Niang G."/>
            <person name="Scheremetjew M."/>
            <person name="Finn R."/>
            <person name="Kale V."/>
            <person name="Holt S."/>
            <person name="Cochrane G."/>
            <person name="Meng A."/>
            <person name="Brown T."/>
            <person name="Cohen L."/>
        </authorList>
    </citation>
    <scope>NUCLEOTIDE SEQUENCE</scope>
    <source>
        <strain evidence="3">CCMP826</strain>
    </source>
</reference>
<dbReference type="AlphaFoldDB" id="A0A7S2IBD9"/>
<organism evidence="3">
    <name type="scientific">Helicotheca tamesis</name>
    <dbReference type="NCBI Taxonomy" id="374047"/>
    <lineage>
        <taxon>Eukaryota</taxon>
        <taxon>Sar</taxon>
        <taxon>Stramenopiles</taxon>
        <taxon>Ochrophyta</taxon>
        <taxon>Bacillariophyta</taxon>
        <taxon>Mediophyceae</taxon>
        <taxon>Lithodesmiophycidae</taxon>
        <taxon>Lithodesmiales</taxon>
        <taxon>Lithodesmiaceae</taxon>
        <taxon>Helicotheca</taxon>
    </lineage>
</organism>
<protein>
    <submittedName>
        <fullName evidence="3">Uncharacterized protein</fullName>
    </submittedName>
</protein>
<evidence type="ECO:0000256" key="1">
    <source>
        <dbReference type="ARBA" id="ARBA00022729"/>
    </source>
</evidence>
<evidence type="ECO:0000256" key="2">
    <source>
        <dbReference type="SAM" id="SignalP"/>
    </source>
</evidence>
<keyword evidence="1 2" id="KW-0732">Signal</keyword>
<feature type="chain" id="PRO_5031412253" evidence="2">
    <location>
        <begin position="18"/>
        <end position="912"/>
    </location>
</feature>
<accession>A0A7S2IBD9</accession>
<gene>
    <name evidence="3" type="ORF">HTAM1171_LOCUS10824</name>
</gene>
<feature type="signal peptide" evidence="2">
    <location>
        <begin position="1"/>
        <end position="17"/>
    </location>
</feature>
<evidence type="ECO:0000313" key="3">
    <source>
        <dbReference type="EMBL" id="CAD9513769.1"/>
    </source>
</evidence>
<dbReference type="Gene3D" id="2.60.40.1220">
    <property type="match status" value="1"/>
</dbReference>
<name>A0A7S2IBD9_9STRA</name>
<proteinExistence type="predicted"/>
<dbReference type="EMBL" id="HBGV01017540">
    <property type="protein sequence ID" value="CAD9513769.1"/>
    <property type="molecule type" value="Transcribed_RNA"/>
</dbReference>